<dbReference type="AlphaFoldDB" id="A0A9Q3W759"/>
<proteinExistence type="predicted"/>
<feature type="region of interest" description="Disordered" evidence="4">
    <location>
        <begin position="153"/>
        <end position="220"/>
    </location>
</feature>
<reference evidence="7" key="1">
    <citation type="submission" date="2022-01" db="EMBL/GenBank/DDBJ databases">
        <authorList>
            <person name="Karlyshev A.V."/>
            <person name="Jaspars M."/>
        </authorList>
    </citation>
    <scope>NUCLEOTIDE SEQUENCE</scope>
    <source>
        <strain evidence="7">AGSA3-2</strain>
    </source>
</reference>
<dbReference type="InterPro" id="IPR052037">
    <property type="entry name" value="LPS_export_LptA"/>
</dbReference>
<evidence type="ECO:0000313" key="8">
    <source>
        <dbReference type="Proteomes" id="UP001107961"/>
    </source>
</evidence>
<comment type="caution">
    <text evidence="7">The sequence shown here is derived from an EMBL/GenBank/DDBJ whole genome shotgun (WGS) entry which is preliminary data.</text>
</comment>
<dbReference type="PANTHER" id="PTHR36504">
    <property type="entry name" value="LIPOPOLYSACCHARIDE EXPORT SYSTEM PROTEIN LPTA"/>
    <property type="match status" value="1"/>
</dbReference>
<keyword evidence="8" id="KW-1185">Reference proteome</keyword>
<dbReference type="GO" id="GO:0017089">
    <property type="term" value="F:glycolipid transfer activity"/>
    <property type="evidence" value="ECO:0007669"/>
    <property type="project" value="TreeGrafter"/>
</dbReference>
<evidence type="ECO:0000256" key="3">
    <source>
        <dbReference type="ARBA" id="ARBA00022764"/>
    </source>
</evidence>
<dbReference type="InterPro" id="IPR005653">
    <property type="entry name" value="OstA-like_N"/>
</dbReference>
<dbReference type="NCBIfam" id="TIGR03002">
    <property type="entry name" value="outer_YhbN_LptA"/>
    <property type="match status" value="1"/>
</dbReference>
<evidence type="ECO:0000313" key="7">
    <source>
        <dbReference type="EMBL" id="MCE7510066.1"/>
    </source>
</evidence>
<dbReference type="GO" id="GO:0030288">
    <property type="term" value="C:outer membrane-bounded periplasmic space"/>
    <property type="evidence" value="ECO:0007669"/>
    <property type="project" value="TreeGrafter"/>
</dbReference>
<dbReference type="GO" id="GO:0001530">
    <property type="term" value="F:lipopolysaccharide binding"/>
    <property type="evidence" value="ECO:0007669"/>
    <property type="project" value="InterPro"/>
</dbReference>
<gene>
    <name evidence="7" type="primary">lptA</name>
    <name evidence="7" type="ORF">LZG35_15620</name>
</gene>
<dbReference type="RefSeq" id="WP_080531437.1">
    <property type="nucleotide sequence ID" value="NZ_CBDDTQ010000006.1"/>
</dbReference>
<dbReference type="GO" id="GO:0015920">
    <property type="term" value="P:lipopolysaccharide transport"/>
    <property type="evidence" value="ECO:0007669"/>
    <property type="project" value="InterPro"/>
</dbReference>
<sequence length="220" mass="23494">MNSKDPSHNGPVHGPLRRWRAVIAAAILVPALAVAQSGAEGPVEVSANQAVFERDAGTGVYRGDAELIQGNRQLNADVLRLFTENEQLVRVEATGSPVRMREGKDLNAHADKLVYDLKRRRLILTGNAYVQHQGNTFEGARVEYDLNSRRMDASSEGDKRVRLVIPAANASQARNGDSGGEESQNGEGNPGEDGSSTQSPANSTPATAPENSTPNDAETP</sequence>
<keyword evidence="1" id="KW-0813">Transport</keyword>
<dbReference type="InterPro" id="IPR014340">
    <property type="entry name" value="LptA"/>
</dbReference>
<accession>A0A9Q3W759</accession>
<protein>
    <submittedName>
        <fullName evidence="7">Lipopolysaccharide transport periplasmic protein LptA</fullName>
    </submittedName>
</protein>
<dbReference type="Pfam" id="PF03968">
    <property type="entry name" value="LptD_N"/>
    <property type="match status" value="1"/>
</dbReference>
<keyword evidence="3" id="KW-0574">Periplasm</keyword>
<evidence type="ECO:0000256" key="4">
    <source>
        <dbReference type="SAM" id="MobiDB-lite"/>
    </source>
</evidence>
<dbReference type="EMBL" id="JAJVKT010000020">
    <property type="protein sequence ID" value="MCE7510066.1"/>
    <property type="molecule type" value="Genomic_DNA"/>
</dbReference>
<feature type="compositionally biased region" description="Polar residues" evidence="4">
    <location>
        <begin position="194"/>
        <end position="220"/>
    </location>
</feature>
<feature type="chain" id="PRO_5040113689" evidence="5">
    <location>
        <begin position="36"/>
        <end position="220"/>
    </location>
</feature>
<organism evidence="7 8">
    <name type="scientific">Alloalcanivorax xenomutans</name>
    <dbReference type="NCBI Taxonomy" id="1094342"/>
    <lineage>
        <taxon>Bacteria</taxon>
        <taxon>Pseudomonadati</taxon>
        <taxon>Pseudomonadota</taxon>
        <taxon>Gammaproteobacteria</taxon>
        <taxon>Oceanospirillales</taxon>
        <taxon>Alcanivoracaceae</taxon>
        <taxon>Alloalcanivorax</taxon>
    </lineage>
</organism>
<name>A0A9Q3W759_9GAMM</name>
<evidence type="ECO:0000256" key="5">
    <source>
        <dbReference type="SAM" id="SignalP"/>
    </source>
</evidence>
<feature type="signal peptide" evidence="5">
    <location>
        <begin position="1"/>
        <end position="35"/>
    </location>
</feature>
<dbReference type="KEGG" id="axe:P40_16795"/>
<dbReference type="GO" id="GO:0009279">
    <property type="term" value="C:cell outer membrane"/>
    <property type="evidence" value="ECO:0007669"/>
    <property type="project" value="TreeGrafter"/>
</dbReference>
<evidence type="ECO:0000256" key="2">
    <source>
        <dbReference type="ARBA" id="ARBA00022729"/>
    </source>
</evidence>
<dbReference type="PANTHER" id="PTHR36504:SF1">
    <property type="entry name" value="LIPOPOLYSACCHARIDE EXPORT SYSTEM PROTEIN LPTA"/>
    <property type="match status" value="1"/>
</dbReference>
<feature type="domain" description="Organic solvent tolerance-like N-terminal" evidence="6">
    <location>
        <begin position="44"/>
        <end position="148"/>
    </location>
</feature>
<dbReference type="Proteomes" id="UP001107961">
    <property type="component" value="Unassembled WGS sequence"/>
</dbReference>
<evidence type="ECO:0000256" key="1">
    <source>
        <dbReference type="ARBA" id="ARBA00022448"/>
    </source>
</evidence>
<keyword evidence="2 5" id="KW-0732">Signal</keyword>
<dbReference type="Gene3D" id="2.60.450.10">
    <property type="entry name" value="Lipopolysaccharide (LPS) transport protein A like domain"/>
    <property type="match status" value="1"/>
</dbReference>
<evidence type="ECO:0000259" key="6">
    <source>
        <dbReference type="Pfam" id="PF03968"/>
    </source>
</evidence>